<proteinExistence type="predicted"/>
<keyword evidence="2" id="KW-1133">Transmembrane helix</keyword>
<feature type="transmembrane region" description="Helical" evidence="2">
    <location>
        <begin position="70"/>
        <end position="90"/>
    </location>
</feature>
<name>A0AAW1M164_POPJA</name>
<dbReference type="AlphaFoldDB" id="A0AAW1M164"/>
<keyword evidence="1" id="KW-0175">Coiled coil</keyword>
<evidence type="ECO:0000256" key="1">
    <source>
        <dbReference type="SAM" id="Coils"/>
    </source>
</evidence>
<dbReference type="InterPro" id="IPR028194">
    <property type="entry name" value="CC167"/>
</dbReference>
<dbReference type="EMBL" id="JASPKY010000071">
    <property type="protein sequence ID" value="KAK9739748.1"/>
    <property type="molecule type" value="Genomic_DNA"/>
</dbReference>
<accession>A0AAW1M164</accession>
<feature type="coiled-coil region" evidence="1">
    <location>
        <begin position="19"/>
        <end position="58"/>
    </location>
</feature>
<comment type="caution">
    <text evidence="3">The sequence shown here is derived from an EMBL/GenBank/DDBJ whole genome shotgun (WGS) entry which is preliminary data.</text>
</comment>
<keyword evidence="4" id="KW-1185">Reference proteome</keyword>
<evidence type="ECO:0000256" key="2">
    <source>
        <dbReference type="SAM" id="Phobius"/>
    </source>
</evidence>
<dbReference type="Proteomes" id="UP001458880">
    <property type="component" value="Unassembled WGS sequence"/>
</dbReference>
<keyword evidence="2" id="KW-0812">Transmembrane</keyword>
<organism evidence="3 4">
    <name type="scientific">Popillia japonica</name>
    <name type="common">Japanese beetle</name>
    <dbReference type="NCBI Taxonomy" id="7064"/>
    <lineage>
        <taxon>Eukaryota</taxon>
        <taxon>Metazoa</taxon>
        <taxon>Ecdysozoa</taxon>
        <taxon>Arthropoda</taxon>
        <taxon>Hexapoda</taxon>
        <taxon>Insecta</taxon>
        <taxon>Pterygota</taxon>
        <taxon>Neoptera</taxon>
        <taxon>Endopterygota</taxon>
        <taxon>Coleoptera</taxon>
        <taxon>Polyphaga</taxon>
        <taxon>Scarabaeiformia</taxon>
        <taxon>Scarabaeidae</taxon>
        <taxon>Rutelinae</taxon>
        <taxon>Popillia</taxon>
    </lineage>
</organism>
<dbReference type="Pfam" id="PF15188">
    <property type="entry name" value="CCDC-167"/>
    <property type="match status" value="1"/>
</dbReference>
<sequence length="95" mass="11026">MSFGECSLMKEISKTEDSIKSCYTRISFLEKKLEHAENNDLQQELEEVRKLLKTNEEVLHTLHKHNAGNFGVGIVLVLIIFIVWMIYILVKGNEF</sequence>
<keyword evidence="2" id="KW-0472">Membrane</keyword>
<reference evidence="3 4" key="1">
    <citation type="journal article" date="2024" name="BMC Genomics">
        <title>De novo assembly and annotation of Popillia japonica's genome with initial clues to its potential as an invasive pest.</title>
        <authorList>
            <person name="Cucini C."/>
            <person name="Boschi S."/>
            <person name="Funari R."/>
            <person name="Cardaioli E."/>
            <person name="Iannotti N."/>
            <person name="Marturano G."/>
            <person name="Paoli F."/>
            <person name="Bruttini M."/>
            <person name="Carapelli A."/>
            <person name="Frati F."/>
            <person name="Nardi F."/>
        </authorList>
    </citation>
    <scope>NUCLEOTIDE SEQUENCE [LARGE SCALE GENOMIC DNA]</scope>
    <source>
        <strain evidence="3">DMR45628</strain>
    </source>
</reference>
<protein>
    <submittedName>
        <fullName evidence="3">Coiled-coil domain-containing protein 167</fullName>
    </submittedName>
</protein>
<evidence type="ECO:0000313" key="3">
    <source>
        <dbReference type="EMBL" id="KAK9739748.1"/>
    </source>
</evidence>
<evidence type="ECO:0000313" key="4">
    <source>
        <dbReference type="Proteomes" id="UP001458880"/>
    </source>
</evidence>
<gene>
    <name evidence="3" type="ORF">QE152_g8743</name>
</gene>